<evidence type="ECO:0000259" key="5">
    <source>
        <dbReference type="Pfam" id="PF00107"/>
    </source>
</evidence>
<evidence type="ECO:0000259" key="6">
    <source>
        <dbReference type="Pfam" id="PF08240"/>
    </source>
</evidence>
<comment type="similarity">
    <text evidence="4">Belongs to the zinc-containing alcohol dehydrogenase family.</text>
</comment>
<keyword evidence="1 4" id="KW-0479">Metal-binding</keyword>
<keyword evidence="8" id="KW-1185">Reference proteome</keyword>
<dbReference type="PANTHER" id="PTHR43401">
    <property type="entry name" value="L-THREONINE 3-DEHYDROGENASE"/>
    <property type="match status" value="1"/>
</dbReference>
<dbReference type="InterPro" id="IPR050129">
    <property type="entry name" value="Zn_alcohol_dh"/>
</dbReference>
<evidence type="ECO:0000313" key="7">
    <source>
        <dbReference type="EMBL" id="RQH46165.1"/>
    </source>
</evidence>
<protein>
    <recommendedName>
        <fullName evidence="9">Theronine dehydrogenase</fullName>
    </recommendedName>
</protein>
<dbReference type="InterPro" id="IPR036291">
    <property type="entry name" value="NAD(P)-bd_dom_sf"/>
</dbReference>
<dbReference type="EMBL" id="RCBY01000042">
    <property type="protein sequence ID" value="RQH46165.1"/>
    <property type="molecule type" value="Genomic_DNA"/>
</dbReference>
<comment type="cofactor">
    <cofactor evidence="4">
        <name>Zn(2+)</name>
        <dbReference type="ChEBI" id="CHEBI:29105"/>
    </cofactor>
</comment>
<dbReference type="AlphaFoldDB" id="A0A3N6RST8"/>
<name>A0A3N6RST8_9CYAN</name>
<keyword evidence="3" id="KW-0560">Oxidoreductase</keyword>
<evidence type="ECO:0000313" key="8">
    <source>
        <dbReference type="Proteomes" id="UP000269154"/>
    </source>
</evidence>
<dbReference type="Gene3D" id="3.90.180.10">
    <property type="entry name" value="Medium-chain alcohol dehydrogenases, catalytic domain"/>
    <property type="match status" value="1"/>
</dbReference>
<dbReference type="OrthoDB" id="9770526at2"/>
<dbReference type="GO" id="GO:0008270">
    <property type="term" value="F:zinc ion binding"/>
    <property type="evidence" value="ECO:0007669"/>
    <property type="project" value="InterPro"/>
</dbReference>
<reference evidence="7 8" key="1">
    <citation type="journal article" date="2018" name="ACS Chem. Biol.">
        <title>Ketoreductase domain dysfunction expands chemodiversity: malyngamide biosynthesis in the cyanobacterium Okeania hirsuta.</title>
        <authorList>
            <person name="Moss N.A."/>
            <person name="Leao T."/>
            <person name="Rankin M."/>
            <person name="McCullough T.M."/>
            <person name="Qu P."/>
            <person name="Korobeynikov A."/>
            <person name="Smith J.L."/>
            <person name="Gerwick L."/>
            <person name="Gerwick W.H."/>
        </authorList>
    </citation>
    <scope>NUCLEOTIDE SEQUENCE [LARGE SCALE GENOMIC DNA]</scope>
    <source>
        <strain evidence="7 8">PAB10Feb10-1</strain>
    </source>
</reference>
<proteinExistence type="inferred from homology"/>
<dbReference type="Pfam" id="PF08240">
    <property type="entry name" value="ADH_N"/>
    <property type="match status" value="1"/>
</dbReference>
<evidence type="ECO:0000256" key="4">
    <source>
        <dbReference type="RuleBase" id="RU361277"/>
    </source>
</evidence>
<feature type="domain" description="Alcohol dehydrogenase-like N-terminal" evidence="6">
    <location>
        <begin position="55"/>
        <end position="181"/>
    </location>
</feature>
<dbReference type="Pfam" id="PF00107">
    <property type="entry name" value="ADH_zinc_N"/>
    <property type="match status" value="1"/>
</dbReference>
<sequence>MILYLKSPTPKNCISLTEQNIMNNLINKTATMQALVLWDLGKFEVREVPKPQVGSHEILLRSSAVGVCGSDFHIFSGESNFNKDKYGQPIPLLQQPQILGHEIVGVVEEVGVEVQDLSVGDRVVLDQGLNCLSKKGKSLCEYCLTGDSHQCEIYQEYGITGLPGAFAEYLTVPAVNAIKINSDLESVHAVLTEPLGCMIHSSDVVAKTRTRYKIGAEELERRVQSILILGAGPGGLLFTQYLRNILGYEGLILVSEPNARKRELVKSFGADVIDPQEVNIVEAVREKTNGRLVEYVIDACGNGLIFKSIPSLIRKQATFLMYGYGHGGVDLSVLNNLQFIETTLVCATGGSGKFNDQGRSLTYSQALRALEEKQIDVSSLITHRYHSLETIPQAFIHDHKLSDYIKGVMVL</sequence>
<dbReference type="Proteomes" id="UP000269154">
    <property type="component" value="Unassembled WGS sequence"/>
</dbReference>
<dbReference type="PROSITE" id="PS00059">
    <property type="entry name" value="ADH_ZINC"/>
    <property type="match status" value="1"/>
</dbReference>
<dbReference type="InterPro" id="IPR011032">
    <property type="entry name" value="GroES-like_sf"/>
</dbReference>
<evidence type="ECO:0000256" key="2">
    <source>
        <dbReference type="ARBA" id="ARBA00022833"/>
    </source>
</evidence>
<comment type="caution">
    <text evidence="7">The sequence shown here is derived from an EMBL/GenBank/DDBJ whole genome shotgun (WGS) entry which is preliminary data.</text>
</comment>
<evidence type="ECO:0008006" key="9">
    <source>
        <dbReference type="Google" id="ProtNLM"/>
    </source>
</evidence>
<dbReference type="InterPro" id="IPR013154">
    <property type="entry name" value="ADH-like_N"/>
</dbReference>
<dbReference type="PANTHER" id="PTHR43401:SF2">
    <property type="entry name" value="L-THREONINE 3-DEHYDROGENASE"/>
    <property type="match status" value="1"/>
</dbReference>
<accession>A0A3N6RST8</accession>
<gene>
    <name evidence="7" type="ORF">D5R40_10055</name>
</gene>
<dbReference type="InterPro" id="IPR013149">
    <property type="entry name" value="ADH-like_C"/>
</dbReference>
<dbReference type="Gene3D" id="3.40.50.720">
    <property type="entry name" value="NAD(P)-binding Rossmann-like Domain"/>
    <property type="match status" value="1"/>
</dbReference>
<dbReference type="SUPFAM" id="SSF50129">
    <property type="entry name" value="GroES-like"/>
    <property type="match status" value="1"/>
</dbReference>
<dbReference type="SUPFAM" id="SSF51735">
    <property type="entry name" value="NAD(P)-binding Rossmann-fold domains"/>
    <property type="match status" value="1"/>
</dbReference>
<evidence type="ECO:0000256" key="1">
    <source>
        <dbReference type="ARBA" id="ARBA00022723"/>
    </source>
</evidence>
<evidence type="ECO:0000256" key="3">
    <source>
        <dbReference type="ARBA" id="ARBA00023002"/>
    </source>
</evidence>
<dbReference type="InterPro" id="IPR002328">
    <property type="entry name" value="ADH_Zn_CS"/>
</dbReference>
<feature type="domain" description="Alcohol dehydrogenase-like C-terminal" evidence="5">
    <location>
        <begin position="235"/>
        <end position="351"/>
    </location>
</feature>
<keyword evidence="2 4" id="KW-0862">Zinc</keyword>
<dbReference type="GO" id="GO:0016491">
    <property type="term" value="F:oxidoreductase activity"/>
    <property type="evidence" value="ECO:0007669"/>
    <property type="project" value="UniProtKB-KW"/>
</dbReference>
<organism evidence="7 8">
    <name type="scientific">Okeania hirsuta</name>
    <dbReference type="NCBI Taxonomy" id="1458930"/>
    <lineage>
        <taxon>Bacteria</taxon>
        <taxon>Bacillati</taxon>
        <taxon>Cyanobacteriota</taxon>
        <taxon>Cyanophyceae</taxon>
        <taxon>Oscillatoriophycideae</taxon>
        <taxon>Oscillatoriales</taxon>
        <taxon>Microcoleaceae</taxon>
        <taxon>Okeania</taxon>
    </lineage>
</organism>